<evidence type="ECO:0000256" key="10">
    <source>
        <dbReference type="ARBA" id="ARBA00023136"/>
    </source>
</evidence>
<dbReference type="PANTHER" id="PTHR30561">
    <property type="entry name" value="SMR FAMILY PROTON-DEPENDENT DRUG EFFLUX TRANSPORTER SUGE"/>
    <property type="match status" value="1"/>
</dbReference>
<evidence type="ECO:0000256" key="7">
    <source>
        <dbReference type="ARBA" id="ARBA00022985"/>
    </source>
</evidence>
<proteinExistence type="predicted"/>
<evidence type="ECO:0000259" key="12">
    <source>
        <dbReference type="Pfam" id="PF00892"/>
    </source>
</evidence>
<dbReference type="Pfam" id="PF00892">
    <property type="entry name" value="EamA"/>
    <property type="match status" value="1"/>
</dbReference>
<dbReference type="InterPro" id="IPR000620">
    <property type="entry name" value="EamA_dom"/>
</dbReference>
<feature type="transmembrane region" description="Helical" evidence="11">
    <location>
        <begin position="72"/>
        <end position="92"/>
    </location>
</feature>
<dbReference type="RefSeq" id="WP_192375045.1">
    <property type="nucleotide sequence ID" value="NZ_CAJHIV010000001.1"/>
</dbReference>
<evidence type="ECO:0000256" key="2">
    <source>
        <dbReference type="ARBA" id="ARBA00022475"/>
    </source>
</evidence>
<sequence length="93" mass="10266">MKTGSATFNIRNLLDLDNSKVYIGFVLFAIALVVWIFILKKLPLNVAQAFSVLQFVGVILASWLLLSEPISGLRWVGIAFVFLGVIIVGWTAK</sequence>
<evidence type="ECO:0000256" key="5">
    <source>
        <dbReference type="ARBA" id="ARBA00022556"/>
    </source>
</evidence>
<keyword evidence="5" id="KW-0441">Lipid A biosynthesis</keyword>
<keyword evidence="8 11" id="KW-1133">Transmembrane helix</keyword>
<dbReference type="PANTHER" id="PTHR30561:SF9">
    <property type="entry name" value="4-AMINO-4-DEOXY-L-ARABINOSE-PHOSPHOUNDECAPRENOL FLIPPASE SUBUNIT ARNF-RELATED"/>
    <property type="match status" value="1"/>
</dbReference>
<feature type="transmembrane region" description="Helical" evidence="11">
    <location>
        <begin position="21"/>
        <end position="39"/>
    </location>
</feature>
<evidence type="ECO:0000256" key="6">
    <source>
        <dbReference type="ARBA" id="ARBA00022692"/>
    </source>
</evidence>
<dbReference type="Proteomes" id="UP000652176">
    <property type="component" value="Unassembled WGS sequence"/>
</dbReference>
<evidence type="ECO:0000256" key="1">
    <source>
        <dbReference type="ARBA" id="ARBA00004651"/>
    </source>
</evidence>
<evidence type="ECO:0000256" key="11">
    <source>
        <dbReference type="SAM" id="Phobius"/>
    </source>
</evidence>
<dbReference type="EMBL" id="JACXSS010000001">
    <property type="protein sequence ID" value="MBD9356717.1"/>
    <property type="molecule type" value="Genomic_DNA"/>
</dbReference>
<keyword evidence="9" id="KW-0443">Lipid metabolism</keyword>
<keyword evidence="4" id="KW-0997">Cell inner membrane</keyword>
<evidence type="ECO:0000313" key="13">
    <source>
        <dbReference type="EMBL" id="MBD9356717.1"/>
    </source>
</evidence>
<evidence type="ECO:0000256" key="4">
    <source>
        <dbReference type="ARBA" id="ARBA00022519"/>
    </source>
</evidence>
<keyword evidence="14" id="KW-1185">Reference proteome</keyword>
<reference evidence="13 14" key="1">
    <citation type="submission" date="2020-09" db="EMBL/GenBank/DDBJ databases">
        <title>Methylomonas albis sp. nov. and Methylomonas fluvii sp. nov.: Two cold-adapted methanotrophs from the River Elbe and an amended description of Methylovulum psychrotolerans strain Eb1.</title>
        <authorList>
            <person name="Bussmann I.K."/>
            <person name="Klings K.-W."/>
            <person name="Warnstedt J."/>
            <person name="Hoppert M."/>
            <person name="Saborowski A."/>
            <person name="Horn F."/>
            <person name="Liebner S."/>
        </authorList>
    </citation>
    <scope>NUCLEOTIDE SEQUENCE [LARGE SCALE GENOMIC DNA]</scope>
    <source>
        <strain evidence="13 14">EbA</strain>
    </source>
</reference>
<comment type="caution">
    <text evidence="13">The sequence shown here is derived from an EMBL/GenBank/DDBJ whole genome shotgun (WGS) entry which is preliminary data.</text>
</comment>
<evidence type="ECO:0000256" key="8">
    <source>
        <dbReference type="ARBA" id="ARBA00022989"/>
    </source>
</evidence>
<feature type="transmembrane region" description="Helical" evidence="11">
    <location>
        <begin position="46"/>
        <end position="66"/>
    </location>
</feature>
<dbReference type="Gene3D" id="1.10.3730.20">
    <property type="match status" value="1"/>
</dbReference>
<dbReference type="InterPro" id="IPR037185">
    <property type="entry name" value="EmrE-like"/>
</dbReference>
<gene>
    <name evidence="13" type="ORF">IE877_12630</name>
</gene>
<keyword evidence="3" id="KW-0444">Lipid biosynthesis</keyword>
<dbReference type="SUPFAM" id="SSF103481">
    <property type="entry name" value="Multidrug resistance efflux transporter EmrE"/>
    <property type="match status" value="1"/>
</dbReference>
<dbReference type="InterPro" id="IPR000390">
    <property type="entry name" value="Small_drug/metabolite_transptr"/>
</dbReference>
<feature type="domain" description="EamA" evidence="12">
    <location>
        <begin position="21"/>
        <end position="88"/>
    </location>
</feature>
<comment type="subcellular location">
    <subcellularLocation>
        <location evidence="1">Cell membrane</location>
        <topology evidence="1">Multi-pass membrane protein</topology>
    </subcellularLocation>
</comment>
<name>A0ABR9D0U6_9GAMM</name>
<evidence type="ECO:0000256" key="3">
    <source>
        <dbReference type="ARBA" id="ARBA00022516"/>
    </source>
</evidence>
<keyword evidence="6 11" id="KW-0812">Transmembrane</keyword>
<accession>A0ABR9D0U6</accession>
<keyword evidence="10 11" id="KW-0472">Membrane</keyword>
<protein>
    <submittedName>
        <fullName evidence="13">EamA family transporter</fullName>
    </submittedName>
</protein>
<keyword evidence="2" id="KW-1003">Cell membrane</keyword>
<keyword evidence="7" id="KW-0448">Lipopolysaccharide biosynthesis</keyword>
<evidence type="ECO:0000313" key="14">
    <source>
        <dbReference type="Proteomes" id="UP000652176"/>
    </source>
</evidence>
<evidence type="ECO:0000256" key="9">
    <source>
        <dbReference type="ARBA" id="ARBA00023098"/>
    </source>
</evidence>
<organism evidence="13 14">
    <name type="scientific">Methylomonas albis</name>
    <dbReference type="NCBI Taxonomy" id="1854563"/>
    <lineage>
        <taxon>Bacteria</taxon>
        <taxon>Pseudomonadati</taxon>
        <taxon>Pseudomonadota</taxon>
        <taxon>Gammaproteobacteria</taxon>
        <taxon>Methylococcales</taxon>
        <taxon>Methylococcaceae</taxon>
        <taxon>Methylomonas</taxon>
    </lineage>
</organism>